<dbReference type="OrthoDB" id="392888at2759"/>
<accession>Q4UH12</accession>
<dbReference type="GeneID" id="3863954"/>
<feature type="compositionally biased region" description="Low complexity" evidence="1">
    <location>
        <begin position="1058"/>
        <end position="1082"/>
    </location>
</feature>
<feature type="region of interest" description="Disordered" evidence="1">
    <location>
        <begin position="302"/>
        <end position="323"/>
    </location>
</feature>
<feature type="region of interest" description="Disordered" evidence="1">
    <location>
        <begin position="699"/>
        <end position="725"/>
    </location>
</feature>
<dbReference type="EMBL" id="CR940347">
    <property type="protein sequence ID" value="CAI73627.1"/>
    <property type="molecule type" value="Genomic_DNA"/>
</dbReference>
<keyword evidence="3" id="KW-1185">Reference proteome</keyword>
<feature type="compositionally biased region" description="Polar residues" evidence="1">
    <location>
        <begin position="302"/>
        <end position="313"/>
    </location>
</feature>
<gene>
    <name evidence="2" type="ORF">TA20725</name>
</gene>
<dbReference type="KEGG" id="tan:TA20725"/>
<dbReference type="STRING" id="5874.Q4UH12"/>
<evidence type="ECO:0000256" key="1">
    <source>
        <dbReference type="SAM" id="MobiDB-lite"/>
    </source>
</evidence>
<sequence>MENITLFDTNDPQDNFTDSNSDFPENLQVDKKKIKRTTPTHTIDPVREVEKWLLENLRRLIPEDMHSMYINENNVLFSFGSLDSDQFDINSEIDFVYEITNNGKRSILSCFDTVTYYTNLTYRNENQRKRISLDHLTDPAFLRVIEPSSGKFILSNLIKCACQQHKGLKVYVDYVKNNIFSFPLLEELNRFALSQKIAYKSARLKVSVTVLGHTTSPRRAFYILWFLMRLAEELKLVEIGKTFKRFLDEGTSEINRNSLDKNITLRYFKSIDANSQHQSVSTDKSDHSEVLQYNLSDSKLNLDSIPKSSESMPNLSESKLNSSESKLNLSDSKLNSSESCTKLLNTSSKLLEMNSNLFDPNSYSVEPNHSYSVDPNHSYSVDGISINSLPDLNNISAGKNSIGFTSLHIGDMEMSTPIRKDPLYNNKHIDSFDSNFMKLIDNTTQNIVYTQDNTQVTTNNDSSTQDISTQDINTVGNTNTQNSNSTLEDNRMDHFVQRGLDKFVKKKQSFAYKNAVSTISVLEAACKLYGKGPKWSNPNKKEFDIANKGKKLVYVKPSNTVRQNDLAYQYLMQYASVHQKLNGGVRQEHAVSYGIIELKRNSPNEPYNSYTINTEPWKLDNYSKKWSRLSNAINFSPWILKYNSPENSPVNSPHYDTLDITPSNANINVENIVNNLEKLNQTIKCHGVNVVSSVGTNTTGTHNSDVSNTVDNKLDIDNTSGNTNDKLDNTNDRIVGEYKIKNTVVTSLQLPDNHNPITNVDIVDGLEFVKNNTIDTINTVDNVVSTLDKVDPIKVDNVKQVDVKSEDTINSEDNLVDVVPADVDKLSMEFGEGIKDMFGIVKSQTPLIDFETLAFSTTDMDSACNEMPLTAHDNGDPNTLDDNPNINTYVPIDTTNTVVPGTTTTVNNVNMDNADNTNNIAVVTKTGESGNNNNTTDNTSNTVIDNTIVPNRVLVEKRVNIEKYKDGQMKLTELFKYVYEKISKSKQLPECPELLNMKAEVRKELENFTKLDHESMINTKRRKVLDENYLEPIPENYVKINNKIKIKSDNGNEGANGNGKSTTGTTGEGTNTNGTVTTTEVNKNVDRKLNKKQRIMRMREIMKSMIEFEAIESEDENLSDPEEIKRSLQLLKEKLMNPSESESEPESETEIAHEMKDFIGEVEINEEDEEIARQRFYEDLRLQEEAELAKLMTFKEKGEKELTRREERLKLLMKLKNAKKTDEFHLSDFESSDEEVQKKHKIKVTREHIDQLLKLKHQKFMSKDEHLEQFIDFKLNQANISIPSGIPLRCYVTVLAPAAPISLLIDNISVSTNHVELPKNMLEPESVTKIKSRRDMIDNMFNEGFDSIFSNIDQYKSDSTLSVNPFSTPNRTLDSSLSKSPKKSGLDNSFSKSPKKSALVMKSFRWDHSQVKPGHSTTVRYCVTVLVHTDRYPLLGP</sequence>
<dbReference type="eggNOG" id="ENOG502R01U">
    <property type="taxonomic scope" value="Eukaryota"/>
</dbReference>
<evidence type="ECO:0000313" key="2">
    <source>
        <dbReference type="EMBL" id="CAI73627.1"/>
    </source>
</evidence>
<dbReference type="OMA" id="VRQEHAV"/>
<reference evidence="2 3" key="1">
    <citation type="journal article" date="2005" name="Science">
        <title>Genome of the host-cell transforming parasite Theileria annulata compared with T. parva.</title>
        <authorList>
            <person name="Pain A."/>
            <person name="Renauld H."/>
            <person name="Berriman M."/>
            <person name="Murphy L."/>
            <person name="Yeats C.A."/>
            <person name="Weir W."/>
            <person name="Kerhornou A."/>
            <person name="Aslett M."/>
            <person name="Bishop R."/>
            <person name="Bouchier C."/>
            <person name="Cochet M."/>
            <person name="Coulson R.M.R."/>
            <person name="Cronin A."/>
            <person name="de Villiers E.P."/>
            <person name="Fraser A."/>
            <person name="Fosker N."/>
            <person name="Gardner M."/>
            <person name="Goble A."/>
            <person name="Griffiths-Jones S."/>
            <person name="Harris D.E."/>
            <person name="Katzer F."/>
            <person name="Larke N."/>
            <person name="Lord A."/>
            <person name="Maser P."/>
            <person name="McKellar S."/>
            <person name="Mooney P."/>
            <person name="Morton F."/>
            <person name="Nene V."/>
            <person name="O'Neil S."/>
            <person name="Price C."/>
            <person name="Quail M.A."/>
            <person name="Rabbinowitsch E."/>
            <person name="Rawlings N.D."/>
            <person name="Rutter S."/>
            <person name="Saunders D."/>
            <person name="Seeger K."/>
            <person name="Shah T."/>
            <person name="Squares R."/>
            <person name="Squares S."/>
            <person name="Tivey A."/>
            <person name="Walker A.R."/>
            <person name="Woodward J."/>
            <person name="Dobbelaere D.A.E."/>
            <person name="Langsley G."/>
            <person name="Rajandream M.A."/>
            <person name="McKeever D."/>
            <person name="Shiels B."/>
            <person name="Tait A."/>
            <person name="Barrell B.G."/>
            <person name="Hall N."/>
        </authorList>
    </citation>
    <scope>NUCLEOTIDE SEQUENCE [LARGE SCALE GENOMIC DNA]</scope>
    <source>
        <strain evidence="3">Ankara</strain>
    </source>
</reference>
<dbReference type="VEuPathDB" id="PiroplasmaDB:TA20725"/>
<feature type="region of interest" description="Disordered" evidence="1">
    <location>
        <begin position="1"/>
        <end position="21"/>
    </location>
</feature>
<evidence type="ECO:0000313" key="3">
    <source>
        <dbReference type="Proteomes" id="UP000001950"/>
    </source>
</evidence>
<feature type="region of interest" description="Disordered" evidence="1">
    <location>
        <begin position="1370"/>
        <end position="1393"/>
    </location>
</feature>
<name>Q4UH12_THEAN</name>
<feature type="compositionally biased region" description="Polar residues" evidence="1">
    <location>
        <begin position="705"/>
        <end position="724"/>
    </location>
</feature>
<feature type="compositionally biased region" description="Low complexity" evidence="1">
    <location>
        <begin position="314"/>
        <end position="323"/>
    </location>
</feature>
<dbReference type="Proteomes" id="UP000001950">
    <property type="component" value="Chromosome 1"/>
</dbReference>
<protein>
    <submittedName>
        <fullName evidence="2">Uncharacterized protein</fullName>
    </submittedName>
</protein>
<proteinExistence type="predicted"/>
<dbReference type="InParanoid" id="Q4UH12"/>
<dbReference type="RefSeq" id="XP_954304.1">
    <property type="nucleotide sequence ID" value="XM_949211.1"/>
</dbReference>
<feature type="region of interest" description="Disordered" evidence="1">
    <location>
        <begin position="1047"/>
        <end position="1085"/>
    </location>
</feature>
<organism evidence="2 3">
    <name type="scientific">Theileria annulata</name>
    <dbReference type="NCBI Taxonomy" id="5874"/>
    <lineage>
        <taxon>Eukaryota</taxon>
        <taxon>Sar</taxon>
        <taxon>Alveolata</taxon>
        <taxon>Apicomplexa</taxon>
        <taxon>Aconoidasida</taxon>
        <taxon>Piroplasmida</taxon>
        <taxon>Theileriidae</taxon>
        <taxon>Theileria</taxon>
    </lineage>
</organism>